<keyword evidence="10" id="KW-1185">Reference proteome</keyword>
<dbReference type="PANTHER" id="PTHR30193">
    <property type="entry name" value="ABC TRANSPORTER PERMEASE PROTEIN"/>
    <property type="match status" value="1"/>
</dbReference>
<reference evidence="9 10" key="1">
    <citation type="submission" date="2023-06" db="EMBL/GenBank/DDBJ databases">
        <title>Rock-solubilizing bacteria, Microbacterium invictum, promotes re-establishment of vegetation in rocky wasteland by accelerating rock bio-weathering and reshaping soil bacterial community.</title>
        <authorList>
            <person name="Liu C."/>
        </authorList>
    </citation>
    <scope>NUCLEOTIDE SEQUENCE [LARGE SCALE GENOMIC DNA]</scope>
    <source>
        <strain evidence="9 10">X-18</strain>
    </source>
</reference>
<dbReference type="PANTHER" id="PTHR30193:SF37">
    <property type="entry name" value="INNER MEMBRANE ABC TRANSPORTER PERMEASE PROTEIN YCJO"/>
    <property type="match status" value="1"/>
</dbReference>
<evidence type="ECO:0000313" key="10">
    <source>
        <dbReference type="Proteomes" id="UP001324533"/>
    </source>
</evidence>
<dbReference type="Gene3D" id="1.10.3720.10">
    <property type="entry name" value="MetI-like"/>
    <property type="match status" value="1"/>
</dbReference>
<dbReference type="PROSITE" id="PS50928">
    <property type="entry name" value="ABC_TM1"/>
    <property type="match status" value="1"/>
</dbReference>
<feature type="transmembrane region" description="Helical" evidence="7">
    <location>
        <begin position="234"/>
        <end position="254"/>
    </location>
</feature>
<protein>
    <submittedName>
        <fullName evidence="9">Sugar ABC transporter permease</fullName>
    </submittedName>
</protein>
<keyword evidence="6 7" id="KW-0472">Membrane</keyword>
<sequence length="296" mass="31676">MARPRRAGARKEAAAAYAFIAPNYLLLLIFVLIPLVGALLVSLQRTDGFGEGTFTGLDNYARLASDPLFWRSLANTVVFTLIVTPVSMAIGLFSAVMLNAALPARGVLRSLLILPMAVSGVATGLIGVLIFDQNSGALNRIAEVLGLPSVDWQSQPIPAFASIVIATVWWRTGFNMLIYLAGLQGLGPDLYEAARLDGANALQRFFAVTVPLLGPTTFFLTVLNVIYSFQVFDLVFVLTGGGPGGATSVLVTYAYETGFVTRDQGYAAAIGMVLFVFALVFAAAQWRASRTRDLVE</sequence>
<accession>A0ABZ0V7V3</accession>
<name>A0ABZ0V7V3_9MICO</name>
<evidence type="ECO:0000256" key="4">
    <source>
        <dbReference type="ARBA" id="ARBA00022692"/>
    </source>
</evidence>
<dbReference type="EMBL" id="CP139779">
    <property type="protein sequence ID" value="WQB69554.1"/>
    <property type="molecule type" value="Genomic_DNA"/>
</dbReference>
<evidence type="ECO:0000256" key="5">
    <source>
        <dbReference type="ARBA" id="ARBA00022989"/>
    </source>
</evidence>
<evidence type="ECO:0000313" key="9">
    <source>
        <dbReference type="EMBL" id="WQB69554.1"/>
    </source>
</evidence>
<comment type="similarity">
    <text evidence="7">Belongs to the binding-protein-dependent transport system permease family.</text>
</comment>
<feature type="transmembrane region" description="Helical" evidence="7">
    <location>
        <begin position="77"/>
        <end position="98"/>
    </location>
</feature>
<feature type="domain" description="ABC transmembrane type-1" evidence="8">
    <location>
        <begin position="73"/>
        <end position="285"/>
    </location>
</feature>
<dbReference type="Pfam" id="PF00528">
    <property type="entry name" value="BPD_transp_1"/>
    <property type="match status" value="1"/>
</dbReference>
<feature type="transmembrane region" description="Helical" evidence="7">
    <location>
        <begin position="266"/>
        <end position="284"/>
    </location>
</feature>
<feature type="transmembrane region" description="Helical" evidence="7">
    <location>
        <begin position="110"/>
        <end position="131"/>
    </location>
</feature>
<proteinExistence type="inferred from homology"/>
<gene>
    <name evidence="9" type="ORF">T9R20_12725</name>
</gene>
<comment type="subcellular location">
    <subcellularLocation>
        <location evidence="1 7">Cell membrane</location>
        <topology evidence="1 7">Multi-pass membrane protein</topology>
    </subcellularLocation>
</comment>
<dbReference type="InterPro" id="IPR000515">
    <property type="entry name" value="MetI-like"/>
</dbReference>
<organism evidence="9 10">
    <name type="scientific">Microbacterium invictum</name>
    <dbReference type="NCBI Taxonomy" id="515415"/>
    <lineage>
        <taxon>Bacteria</taxon>
        <taxon>Bacillati</taxon>
        <taxon>Actinomycetota</taxon>
        <taxon>Actinomycetes</taxon>
        <taxon>Micrococcales</taxon>
        <taxon>Microbacteriaceae</taxon>
        <taxon>Microbacterium</taxon>
    </lineage>
</organism>
<feature type="transmembrane region" description="Helical" evidence="7">
    <location>
        <begin position="21"/>
        <end position="43"/>
    </location>
</feature>
<evidence type="ECO:0000256" key="1">
    <source>
        <dbReference type="ARBA" id="ARBA00004651"/>
    </source>
</evidence>
<dbReference type="RefSeq" id="WP_322409675.1">
    <property type="nucleotide sequence ID" value="NZ_CP139779.1"/>
</dbReference>
<dbReference type="InterPro" id="IPR035906">
    <property type="entry name" value="MetI-like_sf"/>
</dbReference>
<keyword evidence="2 7" id="KW-0813">Transport</keyword>
<evidence type="ECO:0000259" key="8">
    <source>
        <dbReference type="PROSITE" id="PS50928"/>
    </source>
</evidence>
<dbReference type="SUPFAM" id="SSF161098">
    <property type="entry name" value="MetI-like"/>
    <property type="match status" value="1"/>
</dbReference>
<keyword evidence="3" id="KW-1003">Cell membrane</keyword>
<dbReference type="Proteomes" id="UP001324533">
    <property type="component" value="Chromosome"/>
</dbReference>
<keyword evidence="4 7" id="KW-0812">Transmembrane</keyword>
<evidence type="ECO:0000256" key="3">
    <source>
        <dbReference type="ARBA" id="ARBA00022475"/>
    </source>
</evidence>
<feature type="transmembrane region" description="Helical" evidence="7">
    <location>
        <begin position="205"/>
        <end position="227"/>
    </location>
</feature>
<dbReference type="CDD" id="cd06261">
    <property type="entry name" value="TM_PBP2"/>
    <property type="match status" value="1"/>
</dbReference>
<evidence type="ECO:0000256" key="2">
    <source>
        <dbReference type="ARBA" id="ARBA00022448"/>
    </source>
</evidence>
<evidence type="ECO:0000256" key="7">
    <source>
        <dbReference type="RuleBase" id="RU363032"/>
    </source>
</evidence>
<dbReference type="InterPro" id="IPR051393">
    <property type="entry name" value="ABC_transporter_permease"/>
</dbReference>
<keyword evidence="5 7" id="KW-1133">Transmembrane helix</keyword>
<evidence type="ECO:0000256" key="6">
    <source>
        <dbReference type="ARBA" id="ARBA00023136"/>
    </source>
</evidence>